<reference evidence="3 4" key="1">
    <citation type="submission" date="2015-06" db="EMBL/GenBank/DDBJ databases">
        <authorList>
            <person name="Ju K.-S."/>
            <person name="Doroghazi J.R."/>
            <person name="Metcalf W.W."/>
        </authorList>
    </citation>
    <scope>NUCLEOTIDE SEQUENCE [LARGE SCALE GENOMIC DNA]</scope>
    <source>
        <strain evidence="3 4">NRRL 3414</strain>
    </source>
</reference>
<organism evidence="3 4">
    <name type="scientific">Streptomyces viridochromogenes</name>
    <dbReference type="NCBI Taxonomy" id="1938"/>
    <lineage>
        <taxon>Bacteria</taxon>
        <taxon>Bacillati</taxon>
        <taxon>Actinomycetota</taxon>
        <taxon>Actinomycetes</taxon>
        <taxon>Kitasatosporales</taxon>
        <taxon>Streptomycetaceae</taxon>
        <taxon>Streptomyces</taxon>
    </lineage>
</organism>
<keyword evidence="1" id="KW-0560">Oxidoreductase</keyword>
<dbReference type="PRINTS" id="PR00420">
    <property type="entry name" value="RNGMNOXGNASE"/>
</dbReference>
<dbReference type="GO" id="GO:0071949">
    <property type="term" value="F:FAD binding"/>
    <property type="evidence" value="ECO:0007669"/>
    <property type="project" value="InterPro"/>
</dbReference>
<protein>
    <submittedName>
        <fullName evidence="3">FAD-binding monooxygenase</fullName>
    </submittedName>
</protein>
<dbReference type="Proteomes" id="UP000037432">
    <property type="component" value="Unassembled WGS sequence"/>
</dbReference>
<keyword evidence="3" id="KW-0503">Monooxygenase</keyword>
<dbReference type="Pfam" id="PF01494">
    <property type="entry name" value="FAD_binding_3"/>
    <property type="match status" value="1"/>
</dbReference>
<evidence type="ECO:0000313" key="4">
    <source>
        <dbReference type="Proteomes" id="UP000037432"/>
    </source>
</evidence>
<feature type="domain" description="FAD-binding" evidence="2">
    <location>
        <begin position="7"/>
        <end position="352"/>
    </location>
</feature>
<dbReference type="PANTHER" id="PTHR43476:SF5">
    <property type="entry name" value="FAD-DEPENDENT MONOOXYGENASE"/>
    <property type="match status" value="1"/>
</dbReference>
<evidence type="ECO:0000256" key="1">
    <source>
        <dbReference type="ARBA" id="ARBA00023002"/>
    </source>
</evidence>
<dbReference type="PATRIC" id="fig|1938.3.peg.3337"/>
<dbReference type="InterPro" id="IPR036188">
    <property type="entry name" value="FAD/NAD-bd_sf"/>
</dbReference>
<dbReference type="EMBL" id="LFNT01000001">
    <property type="protein sequence ID" value="KMS77332.1"/>
    <property type="molecule type" value="Genomic_DNA"/>
</dbReference>
<accession>A0A0J7ZPL4</accession>
<comment type="caution">
    <text evidence="3">The sequence shown here is derived from an EMBL/GenBank/DDBJ whole genome shotgun (WGS) entry which is preliminary data.</text>
</comment>
<evidence type="ECO:0000313" key="3">
    <source>
        <dbReference type="EMBL" id="KMS77332.1"/>
    </source>
</evidence>
<dbReference type="PANTHER" id="PTHR43476">
    <property type="entry name" value="3-(3-HYDROXY-PHENYL)PROPIONATE/3-HYDROXYCINNAMIC ACID HYDROXYLASE"/>
    <property type="match status" value="1"/>
</dbReference>
<dbReference type="GO" id="GO:0004497">
    <property type="term" value="F:monooxygenase activity"/>
    <property type="evidence" value="ECO:0007669"/>
    <property type="project" value="UniProtKB-KW"/>
</dbReference>
<dbReference type="OrthoDB" id="9791689at2"/>
<dbReference type="SUPFAM" id="SSF51905">
    <property type="entry name" value="FAD/NAD(P)-binding domain"/>
    <property type="match status" value="1"/>
</dbReference>
<dbReference type="AlphaFoldDB" id="A0A0J7ZPL4"/>
<name>A0A0J7ZPL4_STRVR</name>
<proteinExistence type="predicted"/>
<sequence length="417" mass="45396">MTDDHITDVCVIGAGPAGLALSLLLLSSGVRVTVLERSSDFRREFRGEILQPGGLAVLDSLGVLASVRERGSRAHSGFRLVDGDRTLLDIDYRRLGPPYDHLLAVNQRFVLEELLAACRRYPSFRHLGGHRLVRLLRQGDRFTGAVAQSGTERRCSVHADVLVGADGRYSKTRRLAGIDQHRMDVFDQDVVWFRLRAPGAAVDRVRVHRSAGQAFLVHASHPDVVQIGWTVPHGTWGAIAARGIGAVREDVARALPGYAPLVRGQLARMSDLTLLDVFAGRAETWVRDGLVLLGDAAHTHSPLGAQGINLALQDAAVLHPVLLDALGDGPADARALERFTDLRSADVGAVFRFQVAQSKAMLGRPGPVADMVRPALARLVQRTPLGTFLTRRIAHGRTPVRVRTDLFTTTLHPKARP</sequence>
<gene>
    <name evidence="3" type="ORF">ACM01_01510</name>
</gene>
<evidence type="ECO:0000259" key="2">
    <source>
        <dbReference type="Pfam" id="PF01494"/>
    </source>
</evidence>
<dbReference type="Gene3D" id="3.50.50.60">
    <property type="entry name" value="FAD/NAD(P)-binding domain"/>
    <property type="match status" value="2"/>
</dbReference>
<dbReference type="InterPro" id="IPR050631">
    <property type="entry name" value="PheA/TfdB_FAD_monoxygenase"/>
</dbReference>
<dbReference type="InterPro" id="IPR002938">
    <property type="entry name" value="FAD-bd"/>
</dbReference>
<dbReference type="RefSeq" id="WP_048579124.1">
    <property type="nucleotide sequence ID" value="NZ_LFNT01000001.1"/>
</dbReference>